<accession>B2IH86</accession>
<reference evidence="3 4" key="2">
    <citation type="journal article" date="2010" name="J. Bacteriol.">
        <title>Complete genome sequence of Beijerinckia indica subsp. indica.</title>
        <authorList>
            <person name="Tamas I."/>
            <person name="Dedysh S.N."/>
            <person name="Liesack W."/>
            <person name="Stott M.B."/>
            <person name="Alam M."/>
            <person name="Murrell J.C."/>
            <person name="Dunfield P.F."/>
        </authorList>
    </citation>
    <scope>NUCLEOTIDE SEQUENCE [LARGE SCALE GENOMIC DNA]</scope>
    <source>
        <strain evidence="4">ATCC 9039 / DSM 1715 / NCIMB 8712</strain>
    </source>
</reference>
<dbReference type="HOGENOM" id="CLU_2104210_0_0_5"/>
<gene>
    <name evidence="3" type="ordered locus">Bind_2254</name>
</gene>
<proteinExistence type="predicted"/>
<organism evidence="3 4">
    <name type="scientific">Beijerinckia indica subsp. indica (strain ATCC 9039 / DSM 1715 / NCIMB 8712)</name>
    <dbReference type="NCBI Taxonomy" id="395963"/>
    <lineage>
        <taxon>Bacteria</taxon>
        <taxon>Pseudomonadati</taxon>
        <taxon>Pseudomonadota</taxon>
        <taxon>Alphaproteobacteria</taxon>
        <taxon>Hyphomicrobiales</taxon>
        <taxon>Beijerinckiaceae</taxon>
        <taxon>Beijerinckia</taxon>
    </lineage>
</organism>
<reference evidence="4" key="1">
    <citation type="submission" date="2008-03" db="EMBL/GenBank/DDBJ databases">
        <title>Complete sequence of chromosome of Beijerinckia indica subsp. indica ATCC 9039.</title>
        <authorList>
            <consortium name="US DOE Joint Genome Institute"/>
            <person name="Copeland A."/>
            <person name="Lucas S."/>
            <person name="Lapidus A."/>
            <person name="Glavina del Rio T."/>
            <person name="Dalin E."/>
            <person name="Tice H."/>
            <person name="Bruce D."/>
            <person name="Goodwin L."/>
            <person name="Pitluck S."/>
            <person name="LaButti K."/>
            <person name="Schmutz J."/>
            <person name="Larimer F."/>
            <person name="Land M."/>
            <person name="Hauser L."/>
            <person name="Kyrpides N."/>
            <person name="Mikhailova N."/>
            <person name="Dunfield P.F."/>
            <person name="Dedysh S.N."/>
            <person name="Liesack W."/>
            <person name="Saw J.H."/>
            <person name="Alam M."/>
            <person name="Chen Y."/>
            <person name="Murrell J.C."/>
            <person name="Richardson P."/>
        </authorList>
    </citation>
    <scope>NUCLEOTIDE SEQUENCE [LARGE SCALE GENOMIC DNA]</scope>
    <source>
        <strain evidence="4">ATCC 9039 / DSM 1715 / NCIMB 8712</strain>
    </source>
</reference>
<feature type="signal peptide" evidence="2">
    <location>
        <begin position="1"/>
        <end position="23"/>
    </location>
</feature>
<evidence type="ECO:0000256" key="2">
    <source>
        <dbReference type="SAM" id="SignalP"/>
    </source>
</evidence>
<feature type="chain" id="PRO_5002778779" evidence="2">
    <location>
        <begin position="24"/>
        <end position="115"/>
    </location>
</feature>
<evidence type="ECO:0000313" key="4">
    <source>
        <dbReference type="Proteomes" id="UP000001695"/>
    </source>
</evidence>
<dbReference type="EMBL" id="CP001016">
    <property type="protein sequence ID" value="ACB95871.1"/>
    <property type="molecule type" value="Genomic_DNA"/>
</dbReference>
<feature type="region of interest" description="Disordered" evidence="1">
    <location>
        <begin position="22"/>
        <end position="115"/>
    </location>
</feature>
<evidence type="ECO:0000256" key="1">
    <source>
        <dbReference type="SAM" id="MobiDB-lite"/>
    </source>
</evidence>
<evidence type="ECO:0000313" key="3">
    <source>
        <dbReference type="EMBL" id="ACB95871.1"/>
    </source>
</evidence>
<keyword evidence="2" id="KW-0732">Signal</keyword>
<protein>
    <submittedName>
        <fullName evidence="3">Uncharacterized protein</fullName>
    </submittedName>
</protein>
<dbReference type="KEGG" id="bid:Bind_2254"/>
<dbReference type="Proteomes" id="UP000001695">
    <property type="component" value="Chromosome"/>
</dbReference>
<dbReference type="AlphaFoldDB" id="B2IH86"/>
<keyword evidence="4" id="KW-1185">Reference proteome</keyword>
<name>B2IH86_BEII9</name>
<sequence>MRQRVWKLVVWSVIIAGATPVLAQMEPGRTGNPKETIPEIDRSQPTTTPYMGVPLPQNPLREGRSSSPGGKHEPANGGSGSSKSMEPGMGNSAPVPYPNSTEEGDNVLFHKKWPQ</sequence>